<dbReference type="EC" id="2.7.13.3" evidence="3"/>
<comment type="subcellular location">
    <subcellularLocation>
        <location evidence="2">Membrane</location>
    </subcellularLocation>
</comment>
<dbReference type="GO" id="GO:0016301">
    <property type="term" value="F:kinase activity"/>
    <property type="evidence" value="ECO:0007669"/>
    <property type="project" value="UniProtKB-KW"/>
</dbReference>
<evidence type="ECO:0000256" key="4">
    <source>
        <dbReference type="ARBA" id="ARBA00022553"/>
    </source>
</evidence>
<dbReference type="RefSeq" id="WP_249309334.1">
    <property type="nucleotide sequence ID" value="NZ_JACRSZ010000013.1"/>
</dbReference>
<name>A0ABR7NC04_9FIRM</name>
<dbReference type="Pfam" id="PF02518">
    <property type="entry name" value="HATPase_c"/>
    <property type="match status" value="1"/>
</dbReference>
<organism evidence="11 12">
    <name type="scientific">Jingyaoa shaoxingensis</name>
    <dbReference type="NCBI Taxonomy" id="2763671"/>
    <lineage>
        <taxon>Bacteria</taxon>
        <taxon>Bacillati</taxon>
        <taxon>Bacillota</taxon>
        <taxon>Clostridia</taxon>
        <taxon>Lachnospirales</taxon>
        <taxon>Lachnospiraceae</taxon>
        <taxon>Jingyaoa</taxon>
    </lineage>
</organism>
<keyword evidence="5" id="KW-0808">Transferase</keyword>
<accession>A0ABR7NC04</accession>
<feature type="transmembrane region" description="Helical" evidence="9">
    <location>
        <begin position="75"/>
        <end position="92"/>
    </location>
</feature>
<dbReference type="InterPro" id="IPR036097">
    <property type="entry name" value="HisK_dim/P_sf"/>
</dbReference>
<keyword evidence="7" id="KW-0902">Two-component regulatory system</keyword>
<dbReference type="PANTHER" id="PTHR45453">
    <property type="entry name" value="PHOSPHATE REGULON SENSOR PROTEIN PHOR"/>
    <property type="match status" value="1"/>
</dbReference>
<keyword evidence="9" id="KW-0812">Transmembrane</keyword>
<dbReference type="Gene3D" id="3.30.565.10">
    <property type="entry name" value="Histidine kinase-like ATPase, C-terminal domain"/>
    <property type="match status" value="1"/>
</dbReference>
<dbReference type="SUPFAM" id="SSF55874">
    <property type="entry name" value="ATPase domain of HSP90 chaperone/DNA topoisomerase II/histidine kinase"/>
    <property type="match status" value="1"/>
</dbReference>
<evidence type="ECO:0000313" key="11">
    <source>
        <dbReference type="EMBL" id="MBC8573915.1"/>
    </source>
</evidence>
<evidence type="ECO:0000256" key="5">
    <source>
        <dbReference type="ARBA" id="ARBA00022679"/>
    </source>
</evidence>
<sequence length="414" mass="47614">MKSNYKKLKRTILIRTGLVAFLTLVIGEGIVHFFIDGIFQDLFTNFIMGIFTSTNMDAVTANEWYGRIFMDHKDFFLILGFIILFLIFYNLLIKRMLHYLSSVEAAIDAIQREDDEQIVLVPELKPLENKLMALRATLKRKEMETAISEQKKNDLVVYLAHDLKTPLTSVVAYLTMLDQRKTIADEERQKYIHVTLEKAERLRELINEFFEITKYNLQDIVLEKEQLNLSMMLEQLADESYGVLRAKYLTCSIETDDDLMVLGDPDKLARVFDNLLRNAIAYSYTDTEIQIEARAKGMDIVITFKNQGHEIPEQNLKTIFEKFYRVDNARSSQTGGSGLGLSIAKRIVELHGGIIEAASDWECTTFTVILPGISNPTQKVQPPEQPKEEDPMTRHQRLGTNKKSESGKKNRRKV</sequence>
<evidence type="ECO:0000313" key="12">
    <source>
        <dbReference type="Proteomes" id="UP000657421"/>
    </source>
</evidence>
<dbReference type="SMART" id="SM00388">
    <property type="entry name" value="HisKA"/>
    <property type="match status" value="1"/>
</dbReference>
<dbReference type="InterPro" id="IPR003594">
    <property type="entry name" value="HATPase_dom"/>
</dbReference>
<evidence type="ECO:0000256" key="6">
    <source>
        <dbReference type="ARBA" id="ARBA00022777"/>
    </source>
</evidence>
<keyword evidence="6 11" id="KW-0418">Kinase</keyword>
<feature type="transmembrane region" description="Helical" evidence="9">
    <location>
        <begin position="12"/>
        <end position="35"/>
    </location>
</feature>
<dbReference type="InterPro" id="IPR005467">
    <property type="entry name" value="His_kinase_dom"/>
</dbReference>
<evidence type="ECO:0000256" key="8">
    <source>
        <dbReference type="SAM" id="MobiDB-lite"/>
    </source>
</evidence>
<evidence type="ECO:0000256" key="9">
    <source>
        <dbReference type="SAM" id="Phobius"/>
    </source>
</evidence>
<feature type="region of interest" description="Disordered" evidence="8">
    <location>
        <begin position="373"/>
        <end position="414"/>
    </location>
</feature>
<reference evidence="11 12" key="1">
    <citation type="submission" date="2020-08" db="EMBL/GenBank/DDBJ databases">
        <title>Genome public.</title>
        <authorList>
            <person name="Liu C."/>
            <person name="Sun Q."/>
        </authorList>
    </citation>
    <scope>NUCLEOTIDE SEQUENCE [LARGE SCALE GENOMIC DNA]</scope>
    <source>
        <strain evidence="11 12">NSJ-46</strain>
    </source>
</reference>
<evidence type="ECO:0000256" key="2">
    <source>
        <dbReference type="ARBA" id="ARBA00004370"/>
    </source>
</evidence>
<dbReference type="InterPro" id="IPR036890">
    <property type="entry name" value="HATPase_C_sf"/>
</dbReference>
<dbReference type="PRINTS" id="PR00344">
    <property type="entry name" value="BCTRLSENSOR"/>
</dbReference>
<dbReference type="InterPro" id="IPR050351">
    <property type="entry name" value="BphY/WalK/GraS-like"/>
</dbReference>
<comment type="catalytic activity">
    <reaction evidence="1">
        <text>ATP + protein L-histidine = ADP + protein N-phospho-L-histidine.</text>
        <dbReference type="EC" id="2.7.13.3"/>
    </reaction>
</comment>
<dbReference type="Pfam" id="PF00512">
    <property type="entry name" value="HisKA"/>
    <property type="match status" value="1"/>
</dbReference>
<evidence type="ECO:0000256" key="7">
    <source>
        <dbReference type="ARBA" id="ARBA00023012"/>
    </source>
</evidence>
<protein>
    <recommendedName>
        <fullName evidence="3">histidine kinase</fullName>
        <ecNumber evidence="3">2.7.13.3</ecNumber>
    </recommendedName>
</protein>
<dbReference type="InterPro" id="IPR004358">
    <property type="entry name" value="Sig_transdc_His_kin-like_C"/>
</dbReference>
<proteinExistence type="predicted"/>
<dbReference type="EMBL" id="JACRSZ010000013">
    <property type="protein sequence ID" value="MBC8573915.1"/>
    <property type="molecule type" value="Genomic_DNA"/>
</dbReference>
<evidence type="ECO:0000256" key="1">
    <source>
        <dbReference type="ARBA" id="ARBA00000085"/>
    </source>
</evidence>
<keyword evidence="9" id="KW-1133">Transmembrane helix</keyword>
<dbReference type="PANTHER" id="PTHR45453:SF1">
    <property type="entry name" value="PHOSPHATE REGULON SENSOR PROTEIN PHOR"/>
    <property type="match status" value="1"/>
</dbReference>
<comment type="caution">
    <text evidence="11">The sequence shown here is derived from an EMBL/GenBank/DDBJ whole genome shotgun (WGS) entry which is preliminary data.</text>
</comment>
<evidence type="ECO:0000259" key="10">
    <source>
        <dbReference type="PROSITE" id="PS50109"/>
    </source>
</evidence>
<keyword evidence="4" id="KW-0597">Phosphoprotein</keyword>
<dbReference type="PROSITE" id="PS50109">
    <property type="entry name" value="HIS_KIN"/>
    <property type="match status" value="1"/>
</dbReference>
<dbReference type="InterPro" id="IPR003661">
    <property type="entry name" value="HisK_dim/P_dom"/>
</dbReference>
<keyword evidence="9" id="KW-0472">Membrane</keyword>
<gene>
    <name evidence="11" type="ORF">H8716_12590</name>
</gene>
<evidence type="ECO:0000256" key="3">
    <source>
        <dbReference type="ARBA" id="ARBA00012438"/>
    </source>
</evidence>
<dbReference type="Gene3D" id="1.10.287.130">
    <property type="match status" value="1"/>
</dbReference>
<dbReference type="SMART" id="SM00387">
    <property type="entry name" value="HATPase_c"/>
    <property type="match status" value="1"/>
</dbReference>
<dbReference type="SUPFAM" id="SSF47384">
    <property type="entry name" value="Homodimeric domain of signal transducing histidine kinase"/>
    <property type="match status" value="1"/>
</dbReference>
<dbReference type="Proteomes" id="UP000657421">
    <property type="component" value="Unassembled WGS sequence"/>
</dbReference>
<keyword evidence="12" id="KW-1185">Reference proteome</keyword>
<dbReference type="CDD" id="cd00082">
    <property type="entry name" value="HisKA"/>
    <property type="match status" value="1"/>
</dbReference>
<feature type="domain" description="Histidine kinase" evidence="10">
    <location>
        <begin position="158"/>
        <end position="374"/>
    </location>
</feature>